<dbReference type="RefSeq" id="WP_268006847.1">
    <property type="nucleotide sequence ID" value="NZ_BSUT01000001.1"/>
</dbReference>
<dbReference type="Proteomes" id="UP001164761">
    <property type="component" value="Chromosome"/>
</dbReference>
<proteinExistence type="predicted"/>
<organism evidence="1 2">
    <name type="scientific">Alicyclobacillus fastidiosus</name>
    <dbReference type="NCBI Taxonomy" id="392011"/>
    <lineage>
        <taxon>Bacteria</taxon>
        <taxon>Bacillati</taxon>
        <taxon>Bacillota</taxon>
        <taxon>Bacilli</taxon>
        <taxon>Bacillales</taxon>
        <taxon>Alicyclobacillaceae</taxon>
        <taxon>Alicyclobacillus</taxon>
    </lineage>
</organism>
<name>A0ABY6ZJC1_9BACL</name>
<evidence type="ECO:0000313" key="2">
    <source>
        <dbReference type="Proteomes" id="UP001164761"/>
    </source>
</evidence>
<protein>
    <submittedName>
        <fullName evidence="1">Uncharacterized protein</fullName>
    </submittedName>
</protein>
<keyword evidence="2" id="KW-1185">Reference proteome</keyword>
<sequence length="240" mass="25857">MISDGLGIAGRVLLTVRDAQGNIREQSEHRNTITNWTRALIASFLSGSMTNIFVGTSHVQPSLPYAIALGTGTGTPQLTDTSMFSETYNTRQQYTYRDVLNGYYAQTVVQYPVNTSGNPITYTEAGLWDQVYTSTTLTGPVVPGDNQIGVDSNAPSMMNGQQLYIADSTNPEYATVSGSYASGQGSWFLQSGLQYSHAMGTTVYCFSGNLLAHVVFQGNGVTVGPGEQLTAQWQIYAQNG</sequence>
<accession>A0ABY6ZJC1</accession>
<reference evidence="1" key="1">
    <citation type="submission" date="2022-08" db="EMBL/GenBank/DDBJ databases">
        <title>Alicyclobacillus fastidiosus DSM 17978, complete genome.</title>
        <authorList>
            <person name="Wang Q."/>
            <person name="Cai R."/>
            <person name="Wang Z."/>
        </authorList>
    </citation>
    <scope>NUCLEOTIDE SEQUENCE</scope>
    <source>
        <strain evidence="1">DSM 17978</strain>
    </source>
</reference>
<dbReference type="EMBL" id="CP104067">
    <property type="protein sequence ID" value="WAH42969.1"/>
    <property type="molecule type" value="Genomic_DNA"/>
</dbReference>
<evidence type="ECO:0000313" key="1">
    <source>
        <dbReference type="EMBL" id="WAH42969.1"/>
    </source>
</evidence>
<gene>
    <name evidence="1" type="ORF">NZD89_06010</name>
</gene>